<dbReference type="RefSeq" id="WP_116062526.1">
    <property type="nucleotide sequence ID" value="NZ_QRDZ01000017.1"/>
</dbReference>
<dbReference type="InterPro" id="IPR025277">
    <property type="entry name" value="Apiosidase-like_cat_dom"/>
</dbReference>
<organism evidence="6 7">
    <name type="scientific">Cohnella phaseoli</name>
    <dbReference type="NCBI Taxonomy" id="456490"/>
    <lineage>
        <taxon>Bacteria</taxon>
        <taxon>Bacillati</taxon>
        <taxon>Bacillota</taxon>
        <taxon>Bacilli</taxon>
        <taxon>Bacillales</taxon>
        <taxon>Paenibacillaceae</taxon>
        <taxon>Cohnella</taxon>
    </lineage>
</organism>
<dbReference type="SUPFAM" id="SSF49899">
    <property type="entry name" value="Concanavalin A-like lectins/glucanases"/>
    <property type="match status" value="1"/>
</dbReference>
<dbReference type="Pfam" id="PF16586">
    <property type="entry name" value="DUF5060"/>
    <property type="match status" value="1"/>
</dbReference>
<keyword evidence="2" id="KW-1015">Disulfide bond</keyword>
<dbReference type="OrthoDB" id="59486at2"/>
<dbReference type="Gene3D" id="2.60.40.10">
    <property type="entry name" value="Immunoglobulins"/>
    <property type="match status" value="1"/>
</dbReference>
<dbReference type="InterPro" id="IPR032260">
    <property type="entry name" value="DUF5060"/>
</dbReference>
<evidence type="ECO:0000256" key="2">
    <source>
        <dbReference type="ARBA" id="ARBA00023157"/>
    </source>
</evidence>
<protein>
    <submittedName>
        <fullName evidence="6">Collagenase-like protein with putative collagen-binding domain</fullName>
    </submittedName>
</protein>
<dbReference type="Gene3D" id="3.20.20.80">
    <property type="entry name" value="Glycosidases"/>
    <property type="match status" value="1"/>
</dbReference>
<comment type="caution">
    <text evidence="6">The sequence shown here is derived from an EMBL/GenBank/DDBJ whole genome shotgun (WGS) entry which is preliminary data.</text>
</comment>
<dbReference type="Pfam" id="PF13385">
    <property type="entry name" value="Laminin_G_3"/>
    <property type="match status" value="1"/>
</dbReference>
<dbReference type="AlphaFoldDB" id="A0A3D9JLY0"/>
<dbReference type="PANTHER" id="PTHR37836">
    <property type="entry name" value="LMO1036 PROTEIN"/>
    <property type="match status" value="1"/>
</dbReference>
<dbReference type="InterPro" id="IPR013320">
    <property type="entry name" value="ConA-like_dom_sf"/>
</dbReference>
<dbReference type="Pfam" id="PF13204">
    <property type="entry name" value="Apiosidase"/>
    <property type="match status" value="1"/>
</dbReference>
<evidence type="ECO:0000256" key="4">
    <source>
        <dbReference type="SAM" id="SignalP"/>
    </source>
</evidence>
<evidence type="ECO:0000256" key="3">
    <source>
        <dbReference type="SAM" id="MobiDB-lite"/>
    </source>
</evidence>
<accession>A0A3D9JLY0</accession>
<name>A0A3D9JLY0_9BACL</name>
<feature type="signal peptide" evidence="4">
    <location>
        <begin position="1"/>
        <end position="26"/>
    </location>
</feature>
<keyword evidence="7" id="KW-1185">Reference proteome</keyword>
<feature type="chain" id="PRO_5038961478" evidence="4">
    <location>
        <begin position="27"/>
        <end position="824"/>
    </location>
</feature>
<evidence type="ECO:0000259" key="5">
    <source>
        <dbReference type="SMART" id="SM00560"/>
    </source>
</evidence>
<dbReference type="SMART" id="SM00560">
    <property type="entry name" value="LamGL"/>
    <property type="match status" value="1"/>
</dbReference>
<dbReference type="InterPro" id="IPR013783">
    <property type="entry name" value="Ig-like_fold"/>
</dbReference>
<dbReference type="EMBL" id="QRDZ01000017">
    <property type="protein sequence ID" value="RED75103.1"/>
    <property type="molecule type" value="Genomic_DNA"/>
</dbReference>
<feature type="domain" description="LamG-like jellyroll fold" evidence="5">
    <location>
        <begin position="678"/>
        <end position="815"/>
    </location>
</feature>
<keyword evidence="1 4" id="KW-0732">Signal</keyword>
<dbReference type="Proteomes" id="UP000256977">
    <property type="component" value="Unassembled WGS sequence"/>
</dbReference>
<evidence type="ECO:0000313" key="6">
    <source>
        <dbReference type="EMBL" id="RED75103.1"/>
    </source>
</evidence>
<dbReference type="Pfam" id="PF12904">
    <property type="entry name" value="Collagen_bind_2"/>
    <property type="match status" value="1"/>
</dbReference>
<reference evidence="6 7" key="1">
    <citation type="submission" date="2018-07" db="EMBL/GenBank/DDBJ databases">
        <title>Genomic Encyclopedia of Type Strains, Phase III (KMG-III): the genomes of soil and plant-associated and newly described type strains.</title>
        <authorList>
            <person name="Whitman W."/>
        </authorList>
    </citation>
    <scope>NUCLEOTIDE SEQUENCE [LARGE SCALE GENOMIC DNA]</scope>
    <source>
        <strain evidence="6 7">CECT 7287</strain>
    </source>
</reference>
<sequence>MNRSRRWPVQIAACLLAIALWLGATAPESFAISSPSGLKVEQWKVAEIKLTSKKSYADPFKDVEVTAVFVGPDRTVITRPAYWDGGNTWKIRFAPTRPGTWTYRITASDPSDKGLHGQTGKVLSQKYKGDLAIYKHGFLKVGDGGKYLSYADGTPFFYLGDTHWILPHERFSSSNAPGVASQFKYTVDKRKNQGFTVYQSEPIWQPHGGTHDGADEEKTANLSDGFTAADLEGFRNLDRKFKYIADNGLVHANAQVTWALDPAENPIYTEDYMSRIAKYWVARYGAYPVIWTIAQEIDKNMYGNYDEKSMGKWYAVGQSLSDNDAYGHPIMPHMESTNSTLPASSSWADKLYHDGWAVQWQGNLSGMRVAKSFWEASSSKPAVLYESGYDQFWTDSRGALGAAYKAFQYGMYGYGYGAAGVWNDIYSKKGQPGDFGTASEMPDRYFWWYDGANLKTGDQLTDFKRFYTSLSWWKLIPRFNDGAWASFNDTTRSLLSSDGNETYVVFFYNNDTATGTLKQLDRTATYEAYWFDPRTGLYYSIPEKVQAADSSWCIPAKPNNEDWVLLLEKQKKGKKSDKNKPKATLDPAIRQAIADSLLAEPRCPAQTGENGELPAPVSTWKFDENSGNASPESSGAGDAAQLKNGAKIEAGGVSGSRLTLDGLDDYAVIDSTALNGKEQFTLSLWINLQRLPQLNYSLIGKEGGDADNAFRLTILPSGAGHFVMSTSKTSWYSTVASFDWPLQTGRWHLVTVTYDGKNARVYIDGEEEGMSGEINGGLTTVESPIRLGYQSASNIEYAQVRMDELRLYDLALTGDQVAKLYSLR</sequence>
<dbReference type="PANTHER" id="PTHR37836:SF2">
    <property type="entry name" value="DUF4038 DOMAIN-CONTAINING PROTEIN"/>
    <property type="match status" value="1"/>
</dbReference>
<evidence type="ECO:0000313" key="7">
    <source>
        <dbReference type="Proteomes" id="UP000256977"/>
    </source>
</evidence>
<dbReference type="InterPro" id="IPR006558">
    <property type="entry name" value="LamG-like"/>
</dbReference>
<proteinExistence type="predicted"/>
<dbReference type="Gene3D" id="2.60.120.200">
    <property type="match status" value="1"/>
</dbReference>
<gene>
    <name evidence="6" type="ORF">DFP98_11775</name>
</gene>
<feature type="region of interest" description="Disordered" evidence="3">
    <location>
        <begin position="603"/>
        <end position="639"/>
    </location>
</feature>
<evidence type="ECO:0000256" key="1">
    <source>
        <dbReference type="ARBA" id="ARBA00022729"/>
    </source>
</evidence>
<dbReference type="InterPro" id="IPR024749">
    <property type="entry name" value="Collagen-bd_put"/>
</dbReference>